<dbReference type="AlphaFoldDB" id="A0A1G2EJ46"/>
<evidence type="ECO:0000313" key="2">
    <source>
        <dbReference type="EMBL" id="OGZ25806.1"/>
    </source>
</evidence>
<gene>
    <name evidence="2" type="ORF">A2W71_00380</name>
</gene>
<sequence>MIASSIERGLLTDAPISDSYFASEFPEECLNQVRKMKELCRTHGISLTAAALQWCSASSGCAVIPGARLPGEAWTNTAAGDCEISEEFWEEFEPLVRHWDYNGC</sequence>
<dbReference type="InterPro" id="IPR023210">
    <property type="entry name" value="NADP_OxRdtase_dom"/>
</dbReference>
<evidence type="ECO:0000313" key="3">
    <source>
        <dbReference type="Proteomes" id="UP000176216"/>
    </source>
</evidence>
<protein>
    <recommendedName>
        <fullName evidence="1">NADP-dependent oxidoreductase domain-containing protein</fullName>
    </recommendedName>
</protein>
<dbReference type="SUPFAM" id="SSF51430">
    <property type="entry name" value="NAD(P)-linked oxidoreductase"/>
    <property type="match status" value="1"/>
</dbReference>
<dbReference type="Pfam" id="PF00248">
    <property type="entry name" value="Aldo_ket_red"/>
    <property type="match status" value="1"/>
</dbReference>
<dbReference type="Proteomes" id="UP000176216">
    <property type="component" value="Unassembled WGS sequence"/>
</dbReference>
<dbReference type="EMBL" id="MHMJ01000012">
    <property type="protein sequence ID" value="OGZ25806.1"/>
    <property type="molecule type" value="Genomic_DNA"/>
</dbReference>
<feature type="domain" description="NADP-dependent oxidoreductase" evidence="1">
    <location>
        <begin position="5"/>
        <end position="93"/>
    </location>
</feature>
<reference evidence="2 3" key="1">
    <citation type="journal article" date="2016" name="Nat. Commun.">
        <title>Thousands of microbial genomes shed light on interconnected biogeochemical processes in an aquifer system.</title>
        <authorList>
            <person name="Anantharaman K."/>
            <person name="Brown C.T."/>
            <person name="Hug L.A."/>
            <person name="Sharon I."/>
            <person name="Castelle C.J."/>
            <person name="Probst A.J."/>
            <person name="Thomas B.C."/>
            <person name="Singh A."/>
            <person name="Wilkins M.J."/>
            <person name="Karaoz U."/>
            <person name="Brodie E.L."/>
            <person name="Williams K.H."/>
            <person name="Hubbard S.S."/>
            <person name="Banfield J.F."/>
        </authorList>
    </citation>
    <scope>NUCLEOTIDE SEQUENCE [LARGE SCALE GENOMIC DNA]</scope>
</reference>
<organism evidence="2 3">
    <name type="scientific">Candidatus Nealsonbacteria bacterium RIFCSPLOWO2_02_39_8</name>
    <dbReference type="NCBI Taxonomy" id="1801674"/>
    <lineage>
        <taxon>Bacteria</taxon>
        <taxon>Candidatus Nealsoniibacteriota</taxon>
    </lineage>
</organism>
<evidence type="ECO:0000259" key="1">
    <source>
        <dbReference type="Pfam" id="PF00248"/>
    </source>
</evidence>
<accession>A0A1G2EJ46</accession>
<name>A0A1G2EJ46_9BACT</name>
<proteinExistence type="predicted"/>
<dbReference type="InterPro" id="IPR036812">
    <property type="entry name" value="NAD(P)_OxRdtase_dom_sf"/>
</dbReference>
<dbReference type="Gene3D" id="3.20.20.100">
    <property type="entry name" value="NADP-dependent oxidoreductase domain"/>
    <property type="match status" value="1"/>
</dbReference>
<comment type="caution">
    <text evidence="2">The sequence shown here is derived from an EMBL/GenBank/DDBJ whole genome shotgun (WGS) entry which is preliminary data.</text>
</comment>